<evidence type="ECO:0000256" key="9">
    <source>
        <dbReference type="ARBA" id="ARBA00022842"/>
    </source>
</evidence>
<dbReference type="GO" id="GO:0046872">
    <property type="term" value="F:metal ion binding"/>
    <property type="evidence" value="ECO:0007669"/>
    <property type="project" value="UniProtKB-KW"/>
</dbReference>
<dbReference type="InterPro" id="IPR002575">
    <property type="entry name" value="Aminoglycoside_PTrfase"/>
</dbReference>
<dbReference type="AlphaFoldDB" id="A0A072R6I0"/>
<dbReference type="InterPro" id="IPR012180">
    <property type="entry name" value="Bifunc_ATPase/PTrfase"/>
</dbReference>
<reference evidence="12 13" key="1">
    <citation type="submission" date="2013-04" db="EMBL/GenBank/DDBJ databases">
        <title>The Genome Sequence of Bartonella bacilliformis Ver097.</title>
        <authorList>
            <consortium name="The Broad Institute Genomics Platform"/>
            <consortium name="The Broad Institute Genome Sequencing Center for Infectious Disease"/>
            <person name="Feldgarden M."/>
            <person name="Kirby J."/>
            <person name="Birtles R."/>
            <person name="Dasch G."/>
            <person name="Hendrix L."/>
            <person name="Koehler J."/>
            <person name="Walker B."/>
            <person name="Young S.K."/>
            <person name="Zeng Q."/>
            <person name="Gargeya S."/>
            <person name="Fitzgerald M."/>
            <person name="Haas B."/>
            <person name="Abouelleil A."/>
            <person name="Allen A.W."/>
            <person name="Alvarado L."/>
            <person name="Arachchi H.M."/>
            <person name="Berlin A.M."/>
            <person name="Chapman S.B."/>
            <person name="Gainer-Dewar J."/>
            <person name="Goldberg J."/>
            <person name="Griggs A."/>
            <person name="Gujja S."/>
            <person name="Hansen M."/>
            <person name="Howarth C."/>
            <person name="Imamovic A."/>
            <person name="Ireland A."/>
            <person name="Larimer J."/>
            <person name="McCowan C."/>
            <person name="Murphy C."/>
            <person name="Pearson M."/>
            <person name="Poon T.W."/>
            <person name="Priest M."/>
            <person name="Roberts A."/>
            <person name="Saif S."/>
            <person name="Shea T."/>
            <person name="Sisk P."/>
            <person name="Sykes S."/>
            <person name="Wortman J."/>
            <person name="Nusbaum C."/>
            <person name="Birren B."/>
        </authorList>
    </citation>
    <scope>NUCLEOTIDE SEQUENCE [LARGE SCALE GENOMIC DNA]</scope>
    <source>
        <strain evidence="12 13">Ver097</strain>
    </source>
</reference>
<evidence type="ECO:0000256" key="5">
    <source>
        <dbReference type="ARBA" id="ARBA00022694"/>
    </source>
</evidence>
<dbReference type="STRING" id="1293911.H710_00194"/>
<dbReference type="Gene3D" id="3.90.1200.10">
    <property type="match status" value="1"/>
</dbReference>
<dbReference type="SUPFAM" id="SSF56112">
    <property type="entry name" value="Protein kinase-like (PK-like)"/>
    <property type="match status" value="1"/>
</dbReference>
<evidence type="ECO:0000256" key="6">
    <source>
        <dbReference type="ARBA" id="ARBA00022723"/>
    </source>
</evidence>
<dbReference type="EMBL" id="ASIV01000001">
    <property type="protein sequence ID" value="KEG21246.1"/>
    <property type="molecule type" value="Genomic_DNA"/>
</dbReference>
<dbReference type="NCBIfam" id="TIGR00150">
    <property type="entry name" value="T6A_YjeE"/>
    <property type="match status" value="1"/>
</dbReference>
<keyword evidence="9" id="KW-0460">Magnesium</keyword>
<feature type="domain" description="Aminoglycoside phosphotransferase" evidence="11">
    <location>
        <begin position="168"/>
        <end position="418"/>
    </location>
</feature>
<comment type="similarity">
    <text evidence="2">Belongs to the TsaE family.</text>
</comment>
<dbReference type="GO" id="GO:0002949">
    <property type="term" value="P:tRNA threonylcarbamoyladenosine modification"/>
    <property type="evidence" value="ECO:0007669"/>
    <property type="project" value="InterPro"/>
</dbReference>
<name>A0A072R6I0_BARBA</name>
<evidence type="ECO:0000313" key="13">
    <source>
        <dbReference type="Proteomes" id="UP000031740"/>
    </source>
</evidence>
<comment type="subcellular location">
    <subcellularLocation>
        <location evidence="1">Cytoplasm</location>
    </subcellularLocation>
</comment>
<protein>
    <recommendedName>
        <fullName evidence="3">tRNA threonylcarbamoyladenosine biosynthesis protein TsaE</fullName>
    </recommendedName>
    <alternativeName>
        <fullName evidence="10">t(6)A37 threonylcarbamoyladenosine biosynthesis protein TsaE</fullName>
    </alternativeName>
</protein>
<dbReference type="SUPFAM" id="SSF52540">
    <property type="entry name" value="P-loop containing nucleoside triphosphate hydrolases"/>
    <property type="match status" value="1"/>
</dbReference>
<dbReference type="HOGENOM" id="CLU_021467_2_1_5"/>
<dbReference type="Gene3D" id="3.40.50.300">
    <property type="entry name" value="P-loop containing nucleotide triphosphate hydrolases"/>
    <property type="match status" value="1"/>
</dbReference>
<dbReference type="InterPro" id="IPR011009">
    <property type="entry name" value="Kinase-like_dom_sf"/>
</dbReference>
<dbReference type="PIRSF" id="PIRSF036599">
    <property type="entry name" value="AtpPhos"/>
    <property type="match status" value="1"/>
</dbReference>
<dbReference type="Pfam" id="PF01636">
    <property type="entry name" value="APH"/>
    <property type="match status" value="1"/>
</dbReference>
<dbReference type="Proteomes" id="UP000031740">
    <property type="component" value="Unassembled WGS sequence"/>
</dbReference>
<dbReference type="InterPro" id="IPR003442">
    <property type="entry name" value="T6A_TsaE"/>
</dbReference>
<evidence type="ECO:0000256" key="3">
    <source>
        <dbReference type="ARBA" id="ARBA00019010"/>
    </source>
</evidence>
<dbReference type="RefSeq" id="WP_041848986.1">
    <property type="nucleotide sequence ID" value="NZ_KL503802.1"/>
</dbReference>
<gene>
    <name evidence="12" type="ORF">H710_00194</name>
</gene>
<evidence type="ECO:0000256" key="4">
    <source>
        <dbReference type="ARBA" id="ARBA00022490"/>
    </source>
</evidence>
<dbReference type="GO" id="GO:0005524">
    <property type="term" value="F:ATP binding"/>
    <property type="evidence" value="ECO:0007669"/>
    <property type="project" value="UniProtKB-KW"/>
</dbReference>
<evidence type="ECO:0000313" key="12">
    <source>
        <dbReference type="EMBL" id="KEG21246.1"/>
    </source>
</evidence>
<keyword evidence="8" id="KW-0067">ATP-binding</keyword>
<evidence type="ECO:0000256" key="8">
    <source>
        <dbReference type="ARBA" id="ARBA00022840"/>
    </source>
</evidence>
<dbReference type="PANTHER" id="PTHR33540">
    <property type="entry name" value="TRNA THREONYLCARBAMOYLADENOSINE BIOSYNTHESIS PROTEIN TSAE"/>
    <property type="match status" value="1"/>
</dbReference>
<evidence type="ECO:0000256" key="10">
    <source>
        <dbReference type="ARBA" id="ARBA00032441"/>
    </source>
</evidence>
<accession>A0A072R6I0</accession>
<keyword evidence="4" id="KW-0963">Cytoplasm</keyword>
<keyword evidence="7" id="KW-0547">Nucleotide-binding</keyword>
<dbReference type="PATRIC" id="fig|1293911.3.peg.199"/>
<dbReference type="Gene3D" id="3.30.200.20">
    <property type="entry name" value="Phosphorylase Kinase, domain 1"/>
    <property type="match status" value="1"/>
</dbReference>
<proteinExistence type="inferred from homology"/>
<evidence type="ECO:0000256" key="1">
    <source>
        <dbReference type="ARBA" id="ARBA00004496"/>
    </source>
</evidence>
<organism evidence="12 13">
    <name type="scientific">Bartonella bacilliformis Ver097</name>
    <dbReference type="NCBI Taxonomy" id="1293911"/>
    <lineage>
        <taxon>Bacteria</taxon>
        <taxon>Pseudomonadati</taxon>
        <taxon>Pseudomonadota</taxon>
        <taxon>Alphaproteobacteria</taxon>
        <taxon>Hyphomicrobiales</taxon>
        <taxon>Bartonellaceae</taxon>
        <taxon>Bartonella</taxon>
    </lineage>
</organism>
<evidence type="ECO:0000256" key="7">
    <source>
        <dbReference type="ARBA" id="ARBA00022741"/>
    </source>
</evidence>
<keyword evidence="6" id="KW-0479">Metal-binding</keyword>
<dbReference type="InterPro" id="IPR027417">
    <property type="entry name" value="P-loop_NTPase"/>
</dbReference>
<sequence>MNFSFFLANEEATKLFAQDLGLALKPGDLVTLQGDLGAGKSTLARAIIHTLANDDNLEVPSPTFTLVQNYKLPQFEVIHADLYRLSMAEEIDELGLHEAREQSILLIEWPEKGADSLGPITFAISLQHQDCGRHITITAATHDIERLQQSFAIRTFLTTHGRGHVHRRFLASDASARSYELLHSDHHQEIFMNASIMQMAQKTDPTFAEKMHLATDIRQFVGINQIILENGFSAPHIFVEDLEKGFLILEDLGRERILDQAGNPIEERYIACSELLATFHQKSWAFKKQFATFSIHIPCYDQQSMQAELALLLDWYIPFQKKKTLDEKQRKAFFTCWKPYLDMLIEGENTLVMRDYHSPNILWRANKEGVARIGLIDFQDGLKGPTAYDLVSLAQDARLYISPELEMKILNAYCHARHKAPQPFDENELRKLYALAGAQRVSKILGIFVQLHQQYGKSSYLKHLPHMQDYLARNLSHPILSPLKSFYQETGILAETT</sequence>
<dbReference type="PANTHER" id="PTHR33540:SF2">
    <property type="entry name" value="TRNA THREONYLCARBAMOYLADENOSINE BIOSYNTHESIS PROTEIN TSAE"/>
    <property type="match status" value="1"/>
</dbReference>
<dbReference type="Pfam" id="PF02367">
    <property type="entry name" value="TsaE"/>
    <property type="match status" value="1"/>
</dbReference>
<dbReference type="GO" id="GO:0005737">
    <property type="term" value="C:cytoplasm"/>
    <property type="evidence" value="ECO:0007669"/>
    <property type="project" value="UniProtKB-SubCell"/>
</dbReference>
<comment type="caution">
    <text evidence="12">The sequence shown here is derived from an EMBL/GenBank/DDBJ whole genome shotgun (WGS) entry which is preliminary data.</text>
</comment>
<evidence type="ECO:0000259" key="11">
    <source>
        <dbReference type="Pfam" id="PF01636"/>
    </source>
</evidence>
<evidence type="ECO:0000256" key="2">
    <source>
        <dbReference type="ARBA" id="ARBA00007599"/>
    </source>
</evidence>
<keyword evidence="5" id="KW-0819">tRNA processing</keyword>